<dbReference type="GO" id="GO:0004109">
    <property type="term" value="F:coproporphyrinogen oxidase activity"/>
    <property type="evidence" value="ECO:0007669"/>
    <property type="project" value="InterPro"/>
</dbReference>
<keyword evidence="7 9" id="KW-0411">Iron-sulfur</keyword>
<feature type="domain" description="Radical SAM core" evidence="10">
    <location>
        <begin position="5"/>
        <end position="246"/>
    </location>
</feature>
<dbReference type="Pfam" id="PF04055">
    <property type="entry name" value="Radical_SAM"/>
    <property type="match status" value="1"/>
</dbReference>
<evidence type="ECO:0000259" key="10">
    <source>
        <dbReference type="PROSITE" id="PS51918"/>
    </source>
</evidence>
<accession>A0A1F4TM78</accession>
<keyword evidence="8 9" id="KW-0143">Chaperone</keyword>
<proteinExistence type="inferred from homology"/>
<dbReference type="SFLD" id="SFLDS00029">
    <property type="entry name" value="Radical_SAM"/>
    <property type="match status" value="1"/>
</dbReference>
<dbReference type="CDD" id="cd01335">
    <property type="entry name" value="Radical_SAM"/>
    <property type="match status" value="1"/>
</dbReference>
<dbReference type="GO" id="GO:0046872">
    <property type="term" value="F:metal ion binding"/>
    <property type="evidence" value="ECO:0007669"/>
    <property type="project" value="UniProtKB-UniRule"/>
</dbReference>
<keyword evidence="6 9" id="KW-0408">Iron</keyword>
<dbReference type="InterPro" id="IPR010723">
    <property type="entry name" value="HemN_C"/>
</dbReference>
<comment type="similarity">
    <text evidence="1">Belongs to the anaerobic coproporphyrinogen-III oxidase family. HemW subfamily.</text>
</comment>
<keyword evidence="3 9" id="KW-0349">Heme</keyword>
<keyword evidence="9" id="KW-0963">Cytoplasm</keyword>
<dbReference type="GO" id="GO:0051539">
    <property type="term" value="F:4 iron, 4 sulfur cluster binding"/>
    <property type="evidence" value="ECO:0007669"/>
    <property type="project" value="UniProtKB-UniRule"/>
</dbReference>
<dbReference type="NCBIfam" id="TIGR00539">
    <property type="entry name" value="hemN_rel"/>
    <property type="match status" value="1"/>
</dbReference>
<dbReference type="EMBL" id="MEUI01000027">
    <property type="protein sequence ID" value="OGC33841.1"/>
    <property type="molecule type" value="Genomic_DNA"/>
</dbReference>
<dbReference type="GO" id="GO:0005737">
    <property type="term" value="C:cytoplasm"/>
    <property type="evidence" value="ECO:0007669"/>
    <property type="project" value="UniProtKB-SubCell"/>
</dbReference>
<dbReference type="AlphaFoldDB" id="A0A1F4TM78"/>
<evidence type="ECO:0000256" key="4">
    <source>
        <dbReference type="ARBA" id="ARBA00022691"/>
    </source>
</evidence>
<evidence type="ECO:0000313" key="11">
    <source>
        <dbReference type="EMBL" id="OGC33841.1"/>
    </source>
</evidence>
<evidence type="ECO:0000256" key="8">
    <source>
        <dbReference type="ARBA" id="ARBA00023186"/>
    </source>
</evidence>
<dbReference type="PROSITE" id="PS51918">
    <property type="entry name" value="RADICAL_SAM"/>
    <property type="match status" value="1"/>
</dbReference>
<keyword evidence="4 9" id="KW-0949">S-adenosyl-L-methionine</keyword>
<protein>
    <recommendedName>
        <fullName evidence="2 9">Heme chaperone HemW</fullName>
    </recommendedName>
</protein>
<reference evidence="11 12" key="1">
    <citation type="journal article" date="2016" name="Nat. Commun.">
        <title>Thousands of microbial genomes shed light on interconnected biogeochemical processes in an aquifer system.</title>
        <authorList>
            <person name="Anantharaman K."/>
            <person name="Brown C.T."/>
            <person name="Hug L.A."/>
            <person name="Sharon I."/>
            <person name="Castelle C.J."/>
            <person name="Probst A.J."/>
            <person name="Thomas B.C."/>
            <person name="Singh A."/>
            <person name="Wilkins M.J."/>
            <person name="Karaoz U."/>
            <person name="Brodie E.L."/>
            <person name="Williams K.H."/>
            <person name="Hubbard S.S."/>
            <person name="Banfield J.F."/>
        </authorList>
    </citation>
    <scope>NUCLEOTIDE SEQUENCE [LARGE SCALE GENOMIC DNA]</scope>
</reference>
<name>A0A1F4TM78_UNCSA</name>
<keyword evidence="5 9" id="KW-0479">Metal-binding</keyword>
<gene>
    <name evidence="11" type="ORF">A2462_01840</name>
</gene>
<keyword evidence="9" id="KW-0004">4Fe-4S</keyword>
<dbReference type="InterPro" id="IPR007197">
    <property type="entry name" value="rSAM"/>
</dbReference>
<dbReference type="Pfam" id="PF06969">
    <property type="entry name" value="HemN_C"/>
    <property type="match status" value="1"/>
</dbReference>
<dbReference type="GO" id="GO:0006779">
    <property type="term" value="P:porphyrin-containing compound biosynthetic process"/>
    <property type="evidence" value="ECO:0007669"/>
    <property type="project" value="InterPro"/>
</dbReference>
<dbReference type="SFLD" id="SFLDG01082">
    <property type="entry name" value="B12-binding_domain_containing"/>
    <property type="match status" value="1"/>
</dbReference>
<dbReference type="InterPro" id="IPR004559">
    <property type="entry name" value="HemW-like"/>
</dbReference>
<dbReference type="PANTHER" id="PTHR13932">
    <property type="entry name" value="COPROPORPHYRINIGEN III OXIDASE"/>
    <property type="match status" value="1"/>
</dbReference>
<comment type="subcellular location">
    <subcellularLocation>
        <location evidence="9">Cytoplasm</location>
    </subcellularLocation>
</comment>
<dbReference type="InterPro" id="IPR058240">
    <property type="entry name" value="rSAM_sf"/>
</dbReference>
<evidence type="ECO:0000256" key="7">
    <source>
        <dbReference type="ARBA" id="ARBA00023014"/>
    </source>
</evidence>
<organism evidence="11 12">
    <name type="scientific">candidate division WOR-1 bacterium RIFOXYC2_FULL_41_25</name>
    <dbReference type="NCBI Taxonomy" id="1802586"/>
    <lineage>
        <taxon>Bacteria</taxon>
        <taxon>Bacillati</taxon>
        <taxon>Saganbacteria</taxon>
    </lineage>
</organism>
<dbReference type="Proteomes" id="UP000177309">
    <property type="component" value="Unassembled WGS sequence"/>
</dbReference>
<dbReference type="PANTHER" id="PTHR13932:SF5">
    <property type="entry name" value="RADICAL S-ADENOSYL METHIONINE DOMAIN-CONTAINING PROTEIN 1, MITOCHONDRIAL"/>
    <property type="match status" value="1"/>
</dbReference>
<evidence type="ECO:0000256" key="2">
    <source>
        <dbReference type="ARBA" id="ARBA00017228"/>
    </source>
</evidence>
<dbReference type="SFLD" id="SFLDF00562">
    <property type="entry name" value="HemN-like__clustered_with_heat"/>
    <property type="match status" value="1"/>
</dbReference>
<dbReference type="InterPro" id="IPR006638">
    <property type="entry name" value="Elp3/MiaA/NifB-like_rSAM"/>
</dbReference>
<dbReference type="InterPro" id="IPR013785">
    <property type="entry name" value="Aldolase_TIM"/>
</dbReference>
<dbReference type="SFLD" id="SFLDF00288">
    <property type="entry name" value="HemN-like__clustered_with_nucl"/>
    <property type="match status" value="1"/>
</dbReference>
<evidence type="ECO:0000256" key="3">
    <source>
        <dbReference type="ARBA" id="ARBA00022617"/>
    </source>
</evidence>
<dbReference type="SFLD" id="SFLDG01065">
    <property type="entry name" value="anaerobic_coproporphyrinogen-I"/>
    <property type="match status" value="1"/>
</dbReference>
<dbReference type="InterPro" id="IPR034505">
    <property type="entry name" value="Coproporphyrinogen-III_oxidase"/>
</dbReference>
<evidence type="ECO:0000313" key="12">
    <source>
        <dbReference type="Proteomes" id="UP000177309"/>
    </source>
</evidence>
<dbReference type="Gene3D" id="3.20.20.70">
    <property type="entry name" value="Aldolase class I"/>
    <property type="match status" value="1"/>
</dbReference>
<sequence>MKQLTINNNVISLYIHLPFCKKKCNYCDFVSYAGKEDLIDEYVESLCKEIKTAGPQDYQTIYFGGGTPTLLSPKHFDKVLKTLTHLHKTPPPLPEGEGKKENDIEISIETNPGTADKAKLKVLRELGINRLSIGAQSFNNQHLKTLGRIHSAEDIIRFYNDARSAGFENINLDLIFALPGQTLAEWQADIQTALKLKPEHLSVYNLQIEEGTPFHLKRSTLNLPQEDLELAMYEDTIESLTSAGFKHYEISNFSKPGFECKHNLFYWRNGNYLGVGAGAHSHVDGQRWANPNSIENYIHDPRPSPQDQSSPLIFRQETIFMGLRLLDGLEIEKFKGFEQEVADSIGDNLLTKDKDNYKLTRKGLYLANLVFERFV</sequence>
<evidence type="ECO:0000256" key="6">
    <source>
        <dbReference type="ARBA" id="ARBA00023004"/>
    </source>
</evidence>
<dbReference type="SUPFAM" id="SSF102114">
    <property type="entry name" value="Radical SAM enzymes"/>
    <property type="match status" value="1"/>
</dbReference>
<dbReference type="SMART" id="SM00729">
    <property type="entry name" value="Elp3"/>
    <property type="match status" value="1"/>
</dbReference>
<evidence type="ECO:0000256" key="1">
    <source>
        <dbReference type="ARBA" id="ARBA00006100"/>
    </source>
</evidence>
<comment type="caution">
    <text evidence="11">The sequence shown here is derived from an EMBL/GenBank/DDBJ whole genome shotgun (WGS) entry which is preliminary data.</text>
</comment>
<evidence type="ECO:0000256" key="5">
    <source>
        <dbReference type="ARBA" id="ARBA00022723"/>
    </source>
</evidence>
<evidence type="ECO:0000256" key="9">
    <source>
        <dbReference type="RuleBase" id="RU364116"/>
    </source>
</evidence>
<comment type="function">
    <text evidence="9">Probably acts as a heme chaperone, transferring heme to an unknown acceptor. Binds one molecule of heme per monomer, possibly covalently. Binds 1 [4Fe-4S] cluster. The cluster is coordinated with 3 cysteines and an exchangeable S-adenosyl-L-methionine.</text>
</comment>